<dbReference type="Proteomes" id="UP000247346">
    <property type="component" value="Unassembled WGS sequence"/>
</dbReference>
<evidence type="ECO:0008006" key="4">
    <source>
        <dbReference type="Google" id="ProtNLM"/>
    </source>
</evidence>
<reference evidence="2 3" key="1">
    <citation type="submission" date="2016-08" db="EMBL/GenBank/DDBJ databases">
        <authorList>
            <person name="Seilhamer J.J."/>
        </authorList>
    </citation>
    <scope>NUCLEOTIDE SEQUENCE [LARGE SCALE GENOMIC DNA]</scope>
    <source>
        <strain evidence="2 3">CFBP4641</strain>
    </source>
</reference>
<dbReference type="AlphaFoldDB" id="A0A2P5Z0T2"/>
<organism evidence="2 3">
    <name type="scientific">Xanthomonas sacchari</name>
    <dbReference type="NCBI Taxonomy" id="56458"/>
    <lineage>
        <taxon>Bacteria</taxon>
        <taxon>Pseudomonadati</taxon>
        <taxon>Pseudomonadota</taxon>
        <taxon>Gammaproteobacteria</taxon>
        <taxon>Lysobacterales</taxon>
        <taxon>Lysobacteraceae</taxon>
        <taxon>Xanthomonas</taxon>
    </lineage>
</organism>
<comment type="caution">
    <text evidence="2">The sequence shown here is derived from an EMBL/GenBank/DDBJ whole genome shotgun (WGS) entry which is preliminary data.</text>
</comment>
<accession>A0A2P5Z0T2</accession>
<name>A0A2P5Z0T2_9XANT</name>
<gene>
    <name evidence="2" type="ORF">XsacCFBP4641_16690</name>
</gene>
<dbReference type="EMBL" id="MDEK01000016">
    <property type="protein sequence ID" value="PPU80939.1"/>
    <property type="molecule type" value="Genomic_DNA"/>
</dbReference>
<feature type="chain" id="PRO_5015113272" description="Secreted protein" evidence="1">
    <location>
        <begin position="27"/>
        <end position="376"/>
    </location>
</feature>
<evidence type="ECO:0000313" key="3">
    <source>
        <dbReference type="Proteomes" id="UP000247346"/>
    </source>
</evidence>
<evidence type="ECO:0000256" key="1">
    <source>
        <dbReference type="SAM" id="SignalP"/>
    </source>
</evidence>
<proteinExistence type="predicted"/>
<sequence>MHMDKNVRVLCWMLSSTLLPIAQAMADPPTELMQPLPASLIFNNDNGKILGTSGPQQPTAYALAQWGANPDSSDTLQPVIGGSAQGWQAESVRARVKYYPVYAGHANAYELAQADNKCAGSDPGNPNPYDGEKDLFLVTADSRFWGSNALLGFTPSAPLSSLGAIRVRVGLSRTYEDDVRCGGTAPSGTGYAFSFILGNTQGQTLFYQIDLGHTGATPAQDPSTPWCPHGYEDTQSLDFCLDDDIRNMGGQWNLAGTAMSNDVDFLPRLLQVIGKGHTKPVRDKQGNPISLDRDPSHWTLTSVYMGHITQGKTISTTIWYDPSVRTWPGGTFCSAAGTLTQYTCNMSAQDATQLGAGWVAVGNACYHRNAGTSCPP</sequence>
<protein>
    <recommendedName>
        <fullName evidence="4">Secreted protein</fullName>
    </recommendedName>
</protein>
<keyword evidence="1" id="KW-0732">Signal</keyword>
<evidence type="ECO:0000313" key="2">
    <source>
        <dbReference type="EMBL" id="PPU80939.1"/>
    </source>
</evidence>
<feature type="signal peptide" evidence="1">
    <location>
        <begin position="1"/>
        <end position="26"/>
    </location>
</feature>